<keyword evidence="2" id="KW-0378">Hydrolase</keyword>
<comment type="similarity">
    <text evidence="4">Belongs to the helicase family. DinG subfamily.</text>
</comment>
<dbReference type="GO" id="GO:0004386">
    <property type="term" value="F:helicase activity"/>
    <property type="evidence" value="ECO:0007669"/>
    <property type="project" value="UniProtKB-KW"/>
</dbReference>
<accession>A0ABN6P5N6</accession>
<reference evidence="7 8" key="1">
    <citation type="journal article" date="2016" name="Microbes Environ.">
        <title>Phylogenetically diverse aerobic anoxygenic phototrophic bacteria isolated from epilithic biofilms in Tama river, Japan.</title>
        <authorList>
            <person name="Hirose S."/>
            <person name="Matsuura K."/>
            <person name="Haruta S."/>
        </authorList>
    </citation>
    <scope>NUCLEOTIDE SEQUENCE [LARGE SCALE GENOMIC DNA]</scope>
    <source>
        <strain evidence="7 8">S08</strain>
    </source>
</reference>
<gene>
    <name evidence="7" type="ORF">Rmf_36900</name>
</gene>
<dbReference type="RefSeq" id="WP_244407973.1">
    <property type="nucleotide sequence ID" value="NZ_AP025637.1"/>
</dbReference>
<protein>
    <submittedName>
        <fullName evidence="7">DNA helicase</fullName>
    </submittedName>
</protein>
<dbReference type="PANTHER" id="PTHR11472">
    <property type="entry name" value="DNA REPAIR DEAD HELICASE RAD3/XP-D SUBFAMILY MEMBER"/>
    <property type="match status" value="1"/>
</dbReference>
<keyword evidence="7" id="KW-0347">Helicase</keyword>
<keyword evidence="1" id="KW-0547">Nucleotide-binding</keyword>
<dbReference type="SMART" id="SM00491">
    <property type="entry name" value="HELICc2"/>
    <property type="match status" value="1"/>
</dbReference>
<dbReference type="Proteomes" id="UP000831327">
    <property type="component" value="Chromosome"/>
</dbReference>
<dbReference type="PANTHER" id="PTHR11472:SF34">
    <property type="entry name" value="REGULATOR OF TELOMERE ELONGATION HELICASE 1"/>
    <property type="match status" value="1"/>
</dbReference>
<evidence type="ECO:0000313" key="8">
    <source>
        <dbReference type="Proteomes" id="UP000831327"/>
    </source>
</evidence>
<dbReference type="EMBL" id="AP025637">
    <property type="protein sequence ID" value="BDG73761.1"/>
    <property type="molecule type" value="Genomic_DNA"/>
</dbReference>
<organism evidence="7 8">
    <name type="scientific">Roseomonas fluvialis</name>
    <dbReference type="NCBI Taxonomy" id="1750527"/>
    <lineage>
        <taxon>Bacteria</taxon>
        <taxon>Pseudomonadati</taxon>
        <taxon>Pseudomonadota</taxon>
        <taxon>Alphaproteobacteria</taxon>
        <taxon>Acetobacterales</taxon>
        <taxon>Roseomonadaceae</taxon>
        <taxon>Roseomonas</taxon>
    </lineage>
</organism>
<dbReference type="Pfam" id="PF13307">
    <property type="entry name" value="Helicase_C_2"/>
    <property type="match status" value="1"/>
</dbReference>
<name>A0ABN6P5N6_9PROT</name>
<feature type="region of interest" description="Disordered" evidence="5">
    <location>
        <begin position="685"/>
        <end position="704"/>
    </location>
</feature>
<evidence type="ECO:0000313" key="7">
    <source>
        <dbReference type="EMBL" id="BDG73761.1"/>
    </source>
</evidence>
<evidence type="ECO:0000259" key="6">
    <source>
        <dbReference type="PROSITE" id="PS51193"/>
    </source>
</evidence>
<sequence length="928" mass="100227">MPSAPRLVLPDVPSLVAGFGHAVLLTTEGELETLPASAIAARIADTAPMLVHAPATARRLGLPHIEAAHDLLELFAFCRPAEPCAPTPRGIALALDLPQPASDDAAAALLPDIATHLLRHLADTREHPRNRDAAGLAARMGEAGWAWAPSVLAALGEPKAKPDARAYKVWRRLPEWEEAAPPTPPLSFTVEPAEARRRLADILGPGAEQRPQQADYASAAAGAFAPREYPGAPAVVLAEAGTGTGKTLGYVAPASLWAERNGAPVWISTFTRNLQRQIDQETARLFPDPEERRRRVVLRKGRENYLCLLNLDDLTAGGAPPYLAIALGLVARWALASRDGDLLGGDFPGWIGELFGPGAVLPLADRRGECIHSACPHYKMCFVEHSIRRARTAQIVVANHALVMVQAALGGGEDGPPLRLVFDEGHHLFDAADSAFSADLTGAEMAEVRRWLLGAEGGRSRARGLRRRLEELIGERADLHAPLDAALHAARALPVQGWPARLAGDARATPDDTPNAAEAFLRAARDQVLARTQETRDAGLYDSECDLHPVTSALPSAAEALDRALRRIEEPLASLRDRLAARLEDEAEDLEIGDRIRIEAACRAIDRRALMPIRAWGAMLATVQADAPQPGARPVHVDWLSLERRGGQDSDAGMHRHYLDPTQPFAMAVAAPAHGVLITSATLRDEAEADDDDPEATWREAEARTGASHLPLPAIRAAVPSPFDYAARTRCLVVTDVAKENAGQVASAFQALFLAAGGGGLGLFTAIRRLRDVHTRIAGPLEQAGIPLYAQHIDAMDNATLVDVFRAEENACLLGTDAMRDGVDVPGRALRLLVFDRVPWPRPTILHRERRTHLSGGRPKEYDDRIARHRLRQAFGRLIRRADDKGVFVLLDRSAPSRLLQGLPSGVLIRRLGLAQAVAETRDFLAEP</sequence>
<evidence type="ECO:0000256" key="1">
    <source>
        <dbReference type="ARBA" id="ARBA00022741"/>
    </source>
</evidence>
<keyword evidence="3" id="KW-0067">ATP-binding</keyword>
<evidence type="ECO:0000256" key="4">
    <source>
        <dbReference type="ARBA" id="ARBA00038058"/>
    </source>
</evidence>
<evidence type="ECO:0000256" key="2">
    <source>
        <dbReference type="ARBA" id="ARBA00022801"/>
    </source>
</evidence>
<dbReference type="InterPro" id="IPR045028">
    <property type="entry name" value="DinG/Rad3-like"/>
</dbReference>
<dbReference type="PROSITE" id="PS51193">
    <property type="entry name" value="HELICASE_ATP_BIND_2"/>
    <property type="match status" value="1"/>
</dbReference>
<dbReference type="SUPFAM" id="SSF52540">
    <property type="entry name" value="P-loop containing nucleoside triphosphate hydrolases"/>
    <property type="match status" value="1"/>
</dbReference>
<evidence type="ECO:0000256" key="3">
    <source>
        <dbReference type="ARBA" id="ARBA00022840"/>
    </source>
</evidence>
<evidence type="ECO:0000256" key="5">
    <source>
        <dbReference type="SAM" id="MobiDB-lite"/>
    </source>
</evidence>
<proteinExistence type="inferred from homology"/>
<dbReference type="InterPro" id="IPR014013">
    <property type="entry name" value="Helic_SF1/SF2_ATP-bd_DinG/Rad3"/>
</dbReference>
<keyword evidence="8" id="KW-1185">Reference proteome</keyword>
<dbReference type="Gene3D" id="3.40.50.300">
    <property type="entry name" value="P-loop containing nucleotide triphosphate hydrolases"/>
    <property type="match status" value="2"/>
</dbReference>
<dbReference type="InterPro" id="IPR006555">
    <property type="entry name" value="ATP-dep_Helicase_C"/>
</dbReference>
<dbReference type="InterPro" id="IPR027417">
    <property type="entry name" value="P-loop_NTPase"/>
</dbReference>
<feature type="domain" description="Helicase ATP-binding" evidence="6">
    <location>
        <begin position="199"/>
        <end position="472"/>
    </location>
</feature>